<evidence type="ECO:0000313" key="2">
    <source>
        <dbReference type="Proteomes" id="UP000003082"/>
    </source>
</evidence>
<accession>B9D3N1</accession>
<gene>
    <name evidence="1" type="ORF">CAMRE0001_0450</name>
</gene>
<dbReference type="Proteomes" id="UP000003082">
    <property type="component" value="Unassembled WGS sequence"/>
</dbReference>
<comment type="caution">
    <text evidence="1">The sequence shown here is derived from an EMBL/GenBank/DDBJ whole genome shotgun (WGS) entry which is preliminary data.</text>
</comment>
<reference evidence="1 2" key="1">
    <citation type="submission" date="2008-08" db="EMBL/GenBank/DDBJ databases">
        <authorList>
            <person name="Madupu R."/>
            <person name="Durkin A.S."/>
            <person name="Torralba M."/>
            <person name="Methe B."/>
            <person name="Sutton G.G."/>
            <person name="Strausberg R.L."/>
            <person name="Nelson K.E."/>
        </authorList>
    </citation>
    <scope>NUCLEOTIDE SEQUENCE [LARGE SCALE GENOMIC DNA]</scope>
    <source>
        <strain evidence="1 2">RM3267</strain>
    </source>
</reference>
<dbReference type="AlphaFoldDB" id="B9D3N1"/>
<proteinExistence type="predicted"/>
<dbReference type="STRING" id="553218.CAMRE0001_0450"/>
<dbReference type="EMBL" id="ACFU01000021">
    <property type="protein sequence ID" value="EEF13415.1"/>
    <property type="molecule type" value="Genomic_DNA"/>
</dbReference>
<organism evidence="1 2">
    <name type="scientific">Campylobacter rectus RM3267</name>
    <dbReference type="NCBI Taxonomy" id="553218"/>
    <lineage>
        <taxon>Bacteria</taxon>
        <taxon>Pseudomonadati</taxon>
        <taxon>Campylobacterota</taxon>
        <taxon>Epsilonproteobacteria</taxon>
        <taxon>Campylobacterales</taxon>
        <taxon>Campylobacteraceae</taxon>
        <taxon>Campylobacter</taxon>
    </lineage>
</organism>
<sequence>MRLALLYFNIFYVGLQNIPSADVAFSVRTPYAIFQNNHRRSIGEPSGLTLSALS</sequence>
<keyword evidence="2" id="KW-1185">Reference proteome</keyword>
<evidence type="ECO:0000313" key="1">
    <source>
        <dbReference type="EMBL" id="EEF13415.1"/>
    </source>
</evidence>
<name>B9D3N1_CAMRE</name>
<protein>
    <submittedName>
        <fullName evidence="1">Uncharacterized protein</fullName>
    </submittedName>
</protein>